<comment type="caution">
    <text evidence="2">The sequence shown here is derived from an EMBL/GenBank/DDBJ whole genome shotgun (WGS) entry which is preliminary data.</text>
</comment>
<dbReference type="Proteomes" id="UP000075515">
    <property type="component" value="Unassembled WGS sequence"/>
</dbReference>
<dbReference type="AlphaFoldDB" id="A0A150SJ15"/>
<proteinExistence type="predicted"/>
<dbReference type="PANTHER" id="PTHR33498">
    <property type="entry name" value="TRANSPOSASE FOR INSERTION SEQUENCE ELEMENT IS1557"/>
    <property type="match status" value="1"/>
</dbReference>
<accession>A0A150SJ15</accession>
<organism evidence="2 3">
    <name type="scientific">Sorangium cellulosum</name>
    <name type="common">Polyangium cellulosum</name>
    <dbReference type="NCBI Taxonomy" id="56"/>
    <lineage>
        <taxon>Bacteria</taxon>
        <taxon>Pseudomonadati</taxon>
        <taxon>Myxococcota</taxon>
        <taxon>Polyangia</taxon>
        <taxon>Polyangiales</taxon>
        <taxon>Polyangiaceae</taxon>
        <taxon>Sorangium</taxon>
    </lineage>
</organism>
<evidence type="ECO:0000259" key="1">
    <source>
        <dbReference type="Pfam" id="PF01610"/>
    </source>
</evidence>
<dbReference type="InterPro" id="IPR047951">
    <property type="entry name" value="Transpos_ISL3"/>
</dbReference>
<sequence length="181" mass="19409">MGVALGGEAAGRLLPGLGLVGSADTILRRVRYAAIAPAPPARVVGVDDWAIRRGHRYGTILVDLERRVPIDLLPDRTADTLAHWLREHPGIALVTRDRAETYAQGIRDGAPKAVQVADRWHLLKNVGDVLERVLQRHRGALDRAAARACAATLTAASRPSPAAYSDPTARVIHAAPRPGAR</sequence>
<reference evidence="2 3" key="1">
    <citation type="submission" date="2014-02" db="EMBL/GenBank/DDBJ databases">
        <title>The small core and large imbalanced accessory genome model reveals a collaborative survival strategy of Sorangium cellulosum strains in nature.</title>
        <authorList>
            <person name="Han K."/>
            <person name="Peng R."/>
            <person name="Blom J."/>
            <person name="Li Y.-Z."/>
        </authorList>
    </citation>
    <scope>NUCLEOTIDE SEQUENCE [LARGE SCALE GENOMIC DNA]</scope>
    <source>
        <strain evidence="2 3">So0149</strain>
    </source>
</reference>
<dbReference type="PANTHER" id="PTHR33498:SF1">
    <property type="entry name" value="TRANSPOSASE FOR INSERTION SEQUENCE ELEMENT IS1557"/>
    <property type="match status" value="1"/>
</dbReference>
<evidence type="ECO:0000313" key="3">
    <source>
        <dbReference type="Proteomes" id="UP000075515"/>
    </source>
</evidence>
<name>A0A150SJ15_SORCE</name>
<feature type="domain" description="Transposase IS204/IS1001/IS1096/IS1165 DDE" evidence="1">
    <location>
        <begin position="44"/>
        <end position="151"/>
    </location>
</feature>
<dbReference type="InterPro" id="IPR002560">
    <property type="entry name" value="Transposase_DDE"/>
</dbReference>
<dbReference type="EMBL" id="JEMC01004169">
    <property type="protein sequence ID" value="KYF75183.1"/>
    <property type="molecule type" value="Genomic_DNA"/>
</dbReference>
<evidence type="ECO:0000313" key="2">
    <source>
        <dbReference type="EMBL" id="KYF75183.1"/>
    </source>
</evidence>
<gene>
    <name evidence="2" type="ORF">BE18_22260</name>
</gene>
<dbReference type="Pfam" id="PF01610">
    <property type="entry name" value="DDE_Tnp_ISL3"/>
    <property type="match status" value="1"/>
</dbReference>
<protein>
    <recommendedName>
        <fullName evidence="1">Transposase IS204/IS1001/IS1096/IS1165 DDE domain-containing protein</fullName>
    </recommendedName>
</protein>